<accession>A0A9Q7E9H8</accession>
<dbReference type="Proteomes" id="UP000596202">
    <property type="component" value="Chromosome"/>
</dbReference>
<protein>
    <submittedName>
        <fullName evidence="1">HEAT repeat domain-containing protein</fullName>
    </submittedName>
</protein>
<proteinExistence type="predicted"/>
<dbReference type="PROSITE" id="PS50077">
    <property type="entry name" value="HEAT_REPEAT"/>
    <property type="match status" value="1"/>
</dbReference>
<dbReference type="SUPFAM" id="SSF48371">
    <property type="entry name" value="ARM repeat"/>
    <property type="match status" value="1"/>
</dbReference>
<dbReference type="AlphaFoldDB" id="A0A9Q7E9H8"/>
<dbReference type="EMBL" id="CP068108">
    <property type="protein sequence ID" value="QQU01876.1"/>
    <property type="molecule type" value="Genomic_DNA"/>
</dbReference>
<dbReference type="RefSeq" id="WP_002985107.1">
    <property type="nucleotide sequence ID" value="NZ_CP068108.1"/>
</dbReference>
<reference evidence="1 2" key="1">
    <citation type="submission" date="2021-01" db="EMBL/GenBank/DDBJ databases">
        <title>FDA dAtabase for Regulatory Grade micrObial Sequences (FDA-ARGOS): Supporting development and validation of Infectious Disease Dx tests.</title>
        <authorList>
            <person name="Sproer C."/>
            <person name="Gronow S."/>
            <person name="Severitt S."/>
            <person name="Schroder I."/>
            <person name="Tallon L."/>
            <person name="Sadzewicz L."/>
            <person name="Zhao X."/>
            <person name="Boylan J."/>
            <person name="Ott S."/>
            <person name="Bowen H."/>
            <person name="Vavikolanu K."/>
            <person name="Mehta A."/>
            <person name="Aluvathingal J."/>
            <person name="Nadendla S."/>
            <person name="Lowell S."/>
            <person name="Myers T."/>
            <person name="Yan Y."/>
            <person name="Sichtig H."/>
        </authorList>
    </citation>
    <scope>NUCLEOTIDE SEQUENCE [LARGE SCALE GENOMIC DNA]</scope>
    <source>
        <strain evidence="1 2">FDAARGOS_1131</strain>
    </source>
</reference>
<gene>
    <name evidence="1" type="ORF">I6I88_09090</name>
</gene>
<organism evidence="1 2">
    <name type="scientific">Myroides odoratus</name>
    <name type="common">Flavobacterium odoratum</name>
    <dbReference type="NCBI Taxonomy" id="256"/>
    <lineage>
        <taxon>Bacteria</taxon>
        <taxon>Pseudomonadati</taxon>
        <taxon>Bacteroidota</taxon>
        <taxon>Flavobacteriia</taxon>
        <taxon>Flavobacteriales</taxon>
        <taxon>Flavobacteriaceae</taxon>
        <taxon>Myroides</taxon>
    </lineage>
</organism>
<dbReference type="GeneID" id="93527810"/>
<sequence>MRIQPLYDLQQEINRLFIAGSKFAKGDPRLQKHIAVLSKLGEKAPVFKKMATDIEDLIQADTQESAEKLMNLSNLLYAVLYTQGEFTVDEAEVTTQQPNLAIAEISTTYSYLQLKPVIEALTISNSGRLEVLKDAFERNLFQDSRTFQYLNRALADKYSELCEYVEETIIPSIGKPMLYFLVEGFKYEDKTEQVRRLRLLALLGYSDLQTVIDTIMAESLPALQAEAITILSADAKHEPLIISLAEDKNKLVREAVYQALAVLNTQSSLEKLKDVYVKNAKNKTNLQLVTKALSTSSMPFFFAEVMDQVVGAFETLIALDQETEDKKVGEAVERFILHLDVLKEKGQPEVFAFLAQVITNKQLGIVLTAKKAYLNYSVSNLFFAIEACLKTYDKAQVLEFYEQHIHRAFSSEYQSRWWFDYMEVAVQFYTPEKVYDIFGPRFGKDKALITPTALFHVYTDVYGYHYQNTEAIQVTGDKIDRRWIPLLFGYFDGKIRWDNTYNEVLLLLHTVEPINKELDKLLKELTLQIAPEEQITIFELLMEREVKDRFEVIYKAMDRFPKNSYYYALYRLMNNGFWTQFPKEYAPKFKEMFEKKKVDIYNQIAEEIAK</sequence>
<dbReference type="InterPro" id="IPR021133">
    <property type="entry name" value="HEAT_type_2"/>
</dbReference>
<evidence type="ECO:0000313" key="2">
    <source>
        <dbReference type="Proteomes" id="UP000596202"/>
    </source>
</evidence>
<evidence type="ECO:0000313" key="1">
    <source>
        <dbReference type="EMBL" id="QQU01876.1"/>
    </source>
</evidence>
<dbReference type="OrthoDB" id="83685at2"/>
<dbReference type="InterPro" id="IPR016024">
    <property type="entry name" value="ARM-type_fold"/>
</dbReference>
<name>A0A9Q7E9H8_MYROD</name>